<organism evidence="7 8">
    <name type="scientific">Neolentinus lepideus HHB14362 ss-1</name>
    <dbReference type="NCBI Taxonomy" id="1314782"/>
    <lineage>
        <taxon>Eukaryota</taxon>
        <taxon>Fungi</taxon>
        <taxon>Dikarya</taxon>
        <taxon>Basidiomycota</taxon>
        <taxon>Agaricomycotina</taxon>
        <taxon>Agaricomycetes</taxon>
        <taxon>Gloeophyllales</taxon>
        <taxon>Gloeophyllaceae</taxon>
        <taxon>Neolentinus</taxon>
    </lineage>
</organism>
<gene>
    <name evidence="7" type="ORF">NEOLEDRAFT_1067469</name>
</gene>
<feature type="non-terminal residue" evidence="7">
    <location>
        <position position="1"/>
    </location>
</feature>
<dbReference type="PANTHER" id="PTHR21367">
    <property type="entry name" value="ARGININE-TRNA-PROTEIN TRANSFERASE 1"/>
    <property type="match status" value="1"/>
</dbReference>
<dbReference type="GO" id="GO:0005737">
    <property type="term" value="C:cytoplasm"/>
    <property type="evidence" value="ECO:0007669"/>
    <property type="project" value="TreeGrafter"/>
</dbReference>
<dbReference type="Proteomes" id="UP000076761">
    <property type="component" value="Unassembled WGS sequence"/>
</dbReference>
<proteinExistence type="inferred from homology"/>
<evidence type="ECO:0000313" key="7">
    <source>
        <dbReference type="EMBL" id="KZT24354.1"/>
    </source>
</evidence>
<comment type="similarity">
    <text evidence="1">Belongs to the R-transferase family.</text>
</comment>
<keyword evidence="4" id="KW-0012">Acyltransferase</keyword>
<evidence type="ECO:0000256" key="3">
    <source>
        <dbReference type="ARBA" id="ARBA00022679"/>
    </source>
</evidence>
<dbReference type="EMBL" id="KV425578">
    <property type="protein sequence ID" value="KZT24354.1"/>
    <property type="molecule type" value="Genomic_DNA"/>
</dbReference>
<dbReference type="AlphaFoldDB" id="A0A165RWB6"/>
<sequence length="403" mass="46384">VYHRMLLRGWRRSGIYCYKPDSRRSCCPQYPIKDVLDALDFKPTRSQRKVMYRWNRFIAHGNATNLSTDTSIPSEGKQENTSSTLLASTLHSVEHRTTSERMAHKFEVFLESPSYTAEKYRLYETYQTQVHQDTLNLPYLFYRFLVESPLINTTIPYTSTAPPAHLPRQYGSYHQLYRLDGRLIGLSVLDVLPGSVSSVYFMYDRRWAKYSLGKLSIMREAALVQEMNCAGLPEMKHLHLGLYVHSNPKMRYKGDYYPTYLADPEELDWHALEDCLPLLNRYRYACFAHPEHSLDGPDDPGERESKSIFLVGPTNDERGRAGNCATGGRSRRYTVRKAQRRRGGGDATQSMCLHPFIKTRILTYTICALESSDAWADTMYLRPAILATVESLGVDLAKEMVFH</sequence>
<evidence type="ECO:0000256" key="4">
    <source>
        <dbReference type="ARBA" id="ARBA00023315"/>
    </source>
</evidence>
<keyword evidence="8" id="KW-1185">Reference proteome</keyword>
<keyword evidence="3" id="KW-0808">Transferase</keyword>
<dbReference type="FunCoup" id="A0A165RWB6">
    <property type="interactions" value="688"/>
</dbReference>
<reference evidence="7 8" key="1">
    <citation type="journal article" date="2016" name="Mol. Biol. Evol.">
        <title>Comparative Genomics of Early-Diverging Mushroom-Forming Fungi Provides Insights into the Origins of Lignocellulose Decay Capabilities.</title>
        <authorList>
            <person name="Nagy L.G."/>
            <person name="Riley R."/>
            <person name="Tritt A."/>
            <person name="Adam C."/>
            <person name="Daum C."/>
            <person name="Floudas D."/>
            <person name="Sun H."/>
            <person name="Yadav J.S."/>
            <person name="Pangilinan J."/>
            <person name="Larsson K.H."/>
            <person name="Matsuura K."/>
            <person name="Barry K."/>
            <person name="Labutti K."/>
            <person name="Kuo R."/>
            <person name="Ohm R.A."/>
            <person name="Bhattacharya S.S."/>
            <person name="Shirouzu T."/>
            <person name="Yoshinaga Y."/>
            <person name="Martin F.M."/>
            <person name="Grigoriev I.V."/>
            <person name="Hibbett D.S."/>
        </authorList>
    </citation>
    <scope>NUCLEOTIDE SEQUENCE [LARGE SCALE GENOMIC DNA]</scope>
    <source>
        <strain evidence="7 8">HHB14362 ss-1</strain>
    </source>
</reference>
<dbReference type="EC" id="2.3.2.8" evidence="2"/>
<dbReference type="InterPro" id="IPR030700">
    <property type="entry name" value="N-end_Aminoacyl_Trfase"/>
</dbReference>
<evidence type="ECO:0000259" key="5">
    <source>
        <dbReference type="Pfam" id="PF04376"/>
    </source>
</evidence>
<dbReference type="Pfam" id="PF04376">
    <property type="entry name" value="ATE_N"/>
    <property type="match status" value="1"/>
</dbReference>
<evidence type="ECO:0000259" key="6">
    <source>
        <dbReference type="Pfam" id="PF04377"/>
    </source>
</evidence>
<evidence type="ECO:0000256" key="1">
    <source>
        <dbReference type="ARBA" id="ARBA00009991"/>
    </source>
</evidence>
<evidence type="ECO:0000256" key="2">
    <source>
        <dbReference type="ARBA" id="ARBA00012025"/>
    </source>
</evidence>
<dbReference type="PANTHER" id="PTHR21367:SF1">
    <property type="entry name" value="ARGINYL-TRNA--PROTEIN TRANSFERASE 1"/>
    <property type="match status" value="1"/>
</dbReference>
<dbReference type="InParanoid" id="A0A165RWB6"/>
<dbReference type="OrthoDB" id="74183at2759"/>
<dbReference type="InterPro" id="IPR007471">
    <property type="entry name" value="N-end_Aminoacyl_Trfase_N"/>
</dbReference>
<feature type="domain" description="N-end aminoacyl transferase N-terminal" evidence="5">
    <location>
        <begin position="2"/>
        <end position="49"/>
    </location>
</feature>
<dbReference type="GO" id="GO:0004057">
    <property type="term" value="F:arginyl-tRNA--protein transferase activity"/>
    <property type="evidence" value="ECO:0007669"/>
    <property type="project" value="UniProtKB-EC"/>
</dbReference>
<feature type="domain" description="N-end rule aminoacyl transferase C-terminal" evidence="6">
    <location>
        <begin position="118"/>
        <end position="262"/>
    </location>
</feature>
<protein>
    <recommendedName>
        <fullName evidence="2">arginyltransferase</fullName>
        <ecNumber evidence="2">2.3.2.8</ecNumber>
    </recommendedName>
</protein>
<name>A0A165RWB6_9AGAM</name>
<evidence type="ECO:0000313" key="8">
    <source>
        <dbReference type="Proteomes" id="UP000076761"/>
    </source>
</evidence>
<dbReference type="InterPro" id="IPR007472">
    <property type="entry name" value="N-end_Aminoacyl_Trfase_C"/>
</dbReference>
<dbReference type="Pfam" id="PF04377">
    <property type="entry name" value="ATE_C"/>
    <property type="match status" value="1"/>
</dbReference>
<accession>A0A165RWB6</accession>